<dbReference type="InParanoid" id="E8N582"/>
<dbReference type="GO" id="GO:0015074">
    <property type="term" value="P:DNA integration"/>
    <property type="evidence" value="ECO:0007669"/>
    <property type="project" value="UniProtKB-KW"/>
</dbReference>
<evidence type="ECO:0000256" key="5">
    <source>
        <dbReference type="PROSITE-ProRule" id="PRU01248"/>
    </source>
</evidence>
<gene>
    <name evidence="8" type="ordered locus">ANT_15680</name>
</gene>
<dbReference type="InterPro" id="IPR002104">
    <property type="entry name" value="Integrase_catalytic"/>
</dbReference>
<dbReference type="InterPro" id="IPR010998">
    <property type="entry name" value="Integrase_recombinase_N"/>
</dbReference>
<evidence type="ECO:0000259" key="6">
    <source>
        <dbReference type="PROSITE" id="PS51898"/>
    </source>
</evidence>
<protein>
    <submittedName>
        <fullName evidence="8">Site-specific recombinase</fullName>
    </submittedName>
</protein>
<dbReference type="Gene3D" id="1.10.150.130">
    <property type="match status" value="1"/>
</dbReference>
<evidence type="ECO:0000256" key="2">
    <source>
        <dbReference type="ARBA" id="ARBA00022908"/>
    </source>
</evidence>
<dbReference type="GO" id="GO:0006310">
    <property type="term" value="P:DNA recombination"/>
    <property type="evidence" value="ECO:0007669"/>
    <property type="project" value="UniProtKB-KW"/>
</dbReference>
<dbReference type="RefSeq" id="WP_013559977.1">
    <property type="nucleotide sequence ID" value="NC_014960.1"/>
</dbReference>
<dbReference type="Proteomes" id="UP000008922">
    <property type="component" value="Chromosome"/>
</dbReference>
<keyword evidence="3 5" id="KW-0238">DNA-binding</keyword>
<dbReference type="InterPro" id="IPR013762">
    <property type="entry name" value="Integrase-like_cat_sf"/>
</dbReference>
<dbReference type="InterPro" id="IPR044068">
    <property type="entry name" value="CB"/>
</dbReference>
<evidence type="ECO:0000256" key="1">
    <source>
        <dbReference type="ARBA" id="ARBA00008857"/>
    </source>
</evidence>
<organism evidence="8 9">
    <name type="scientific">Anaerolinea thermophila (strain DSM 14523 / JCM 11388 / NBRC 100420 / UNI-1)</name>
    <dbReference type="NCBI Taxonomy" id="926569"/>
    <lineage>
        <taxon>Bacteria</taxon>
        <taxon>Bacillati</taxon>
        <taxon>Chloroflexota</taxon>
        <taxon>Anaerolineae</taxon>
        <taxon>Anaerolineales</taxon>
        <taxon>Anaerolineaceae</taxon>
        <taxon>Anaerolinea</taxon>
    </lineage>
</organism>
<dbReference type="PANTHER" id="PTHR30349:SF41">
    <property type="entry name" value="INTEGRASE_RECOMBINASE PROTEIN MJ0367-RELATED"/>
    <property type="match status" value="1"/>
</dbReference>
<dbReference type="Pfam" id="PF02899">
    <property type="entry name" value="Phage_int_SAM_1"/>
    <property type="match status" value="1"/>
</dbReference>
<accession>E8N582</accession>
<dbReference type="eggNOG" id="COG4974">
    <property type="taxonomic scope" value="Bacteria"/>
</dbReference>
<keyword evidence="9" id="KW-1185">Reference proteome</keyword>
<feature type="domain" description="Core-binding (CB)" evidence="7">
    <location>
        <begin position="14"/>
        <end position="100"/>
    </location>
</feature>
<dbReference type="SUPFAM" id="SSF56349">
    <property type="entry name" value="DNA breaking-rejoining enzymes"/>
    <property type="match status" value="1"/>
</dbReference>
<dbReference type="InterPro" id="IPR050090">
    <property type="entry name" value="Tyrosine_recombinase_XerCD"/>
</dbReference>
<dbReference type="PROSITE" id="PS51900">
    <property type="entry name" value="CB"/>
    <property type="match status" value="1"/>
</dbReference>
<keyword evidence="2" id="KW-0229">DNA integration</keyword>
<evidence type="ECO:0000259" key="7">
    <source>
        <dbReference type="PROSITE" id="PS51900"/>
    </source>
</evidence>
<feature type="domain" description="Tyr recombinase" evidence="6">
    <location>
        <begin position="125"/>
        <end position="330"/>
    </location>
</feature>
<comment type="similarity">
    <text evidence="1">Belongs to the 'phage' integrase family.</text>
</comment>
<dbReference type="KEGG" id="atm:ANT_15680"/>
<dbReference type="EMBL" id="AP012029">
    <property type="protein sequence ID" value="BAJ63596.1"/>
    <property type="molecule type" value="Genomic_DNA"/>
</dbReference>
<dbReference type="InterPro" id="IPR011010">
    <property type="entry name" value="DNA_brk_join_enz"/>
</dbReference>
<sequence length="337" mass="38788">MEHENPQNSSPENTLLSTSIFQYLESVSLSRSPHTFRTYKNALNAFIQCLIEHDLDPNATLVKNFDESPLTWFSVYLKNHSPATETLYLTAVKNFYEYLAAEKLADINLPRVKLLIRQRSRKPGQRLPQFPKDYIEILLEKMQSFIPDATMDETERIRFLRDRAFLLTLADTGLRVHEACNLRRGDMDWNEGKALIIGKGNREAIVRFSTRTIHALKEYLTQRAALDSSSGKPLSSLPLFARHDKGSGKKIKPITTTTGRNIVKQRVKEFLDEEISLEITPHSFRHYFVTRVLVSSGNLKLAQELARHRNIAVTQRYAHLSNEELDQGYWQAIENNS</sequence>
<dbReference type="HOGENOM" id="CLU_027562_9_6_0"/>
<dbReference type="AlphaFoldDB" id="E8N582"/>
<dbReference type="InterPro" id="IPR004107">
    <property type="entry name" value="Integrase_SAM-like_N"/>
</dbReference>
<evidence type="ECO:0000313" key="8">
    <source>
        <dbReference type="EMBL" id="BAJ63596.1"/>
    </source>
</evidence>
<dbReference type="PANTHER" id="PTHR30349">
    <property type="entry name" value="PHAGE INTEGRASE-RELATED"/>
    <property type="match status" value="1"/>
</dbReference>
<evidence type="ECO:0000256" key="3">
    <source>
        <dbReference type="ARBA" id="ARBA00023125"/>
    </source>
</evidence>
<reference evidence="8 9" key="1">
    <citation type="submission" date="2010-12" db="EMBL/GenBank/DDBJ databases">
        <title>Whole genome sequence of Anaerolinea thermophila UNI-1.</title>
        <authorList>
            <person name="Narita-Yamada S."/>
            <person name="Kishi E."/>
            <person name="Watanabe Y."/>
            <person name="Takasaki K."/>
            <person name="Ankai A."/>
            <person name="Oguchi A."/>
            <person name="Fukui S."/>
            <person name="Takahashi M."/>
            <person name="Yashiro I."/>
            <person name="Hosoyama A."/>
            <person name="Sekiguchi Y."/>
            <person name="Hanada S."/>
            <person name="Fujita N."/>
        </authorList>
    </citation>
    <scope>NUCLEOTIDE SEQUENCE [LARGE SCALE GENOMIC DNA]</scope>
    <source>
        <strain evidence="9">DSM 14523 / JCM 11388 / NBRC 100420 / UNI-1</strain>
    </source>
</reference>
<dbReference type="GO" id="GO:0003677">
    <property type="term" value="F:DNA binding"/>
    <property type="evidence" value="ECO:0007669"/>
    <property type="project" value="UniProtKB-UniRule"/>
</dbReference>
<dbReference type="Pfam" id="PF00589">
    <property type="entry name" value="Phage_integrase"/>
    <property type="match status" value="1"/>
</dbReference>
<dbReference type="OrthoDB" id="9785687at2"/>
<dbReference type="Gene3D" id="1.10.443.10">
    <property type="entry name" value="Intergrase catalytic core"/>
    <property type="match status" value="1"/>
</dbReference>
<dbReference type="PROSITE" id="PS51898">
    <property type="entry name" value="TYR_RECOMBINASE"/>
    <property type="match status" value="1"/>
</dbReference>
<dbReference type="STRING" id="926569.ANT_15680"/>
<name>E8N582_ANATU</name>
<keyword evidence="4" id="KW-0233">DNA recombination</keyword>
<evidence type="ECO:0000313" key="9">
    <source>
        <dbReference type="Proteomes" id="UP000008922"/>
    </source>
</evidence>
<proteinExistence type="inferred from homology"/>
<evidence type="ECO:0000256" key="4">
    <source>
        <dbReference type="ARBA" id="ARBA00023172"/>
    </source>
</evidence>